<evidence type="ECO:0000256" key="6">
    <source>
        <dbReference type="ARBA" id="ARBA00023136"/>
    </source>
</evidence>
<dbReference type="STRING" id="580332.Slit_1247"/>
<comment type="catalytic activity">
    <reaction evidence="16">
        <text>L-lysyl-L-lysine(out) = L-lysyl-L-lysine(in)</text>
        <dbReference type="Rhea" id="RHEA:79403"/>
        <dbReference type="ChEBI" id="CHEBI:229956"/>
    </reaction>
</comment>
<comment type="catalytic activity">
    <reaction evidence="8">
        <text>L-lysyl-L-alanine(out) = L-lysyl-L-alanine(in)</text>
        <dbReference type="Rhea" id="RHEA:79399"/>
        <dbReference type="ChEBI" id="CHEBI:229954"/>
    </reaction>
</comment>
<evidence type="ECO:0000256" key="20">
    <source>
        <dbReference type="ARBA" id="ARBA00044924"/>
    </source>
</evidence>
<evidence type="ECO:0000313" key="27">
    <source>
        <dbReference type="EMBL" id="ADE11484.1"/>
    </source>
</evidence>
<keyword evidence="3" id="KW-0813">Transport</keyword>
<name>D5CR98_SIDLE</name>
<keyword evidence="28" id="KW-1185">Reference proteome</keyword>
<evidence type="ECO:0000256" key="12">
    <source>
        <dbReference type="ARBA" id="ARBA00044891"/>
    </source>
</evidence>
<accession>D5CR98</accession>
<evidence type="ECO:0000256" key="19">
    <source>
        <dbReference type="ARBA" id="ARBA00044919"/>
    </source>
</evidence>
<dbReference type="eggNOG" id="COG2271">
    <property type="taxonomic scope" value="Bacteria"/>
</dbReference>
<dbReference type="AlphaFoldDB" id="D5CR98"/>
<comment type="function">
    <text evidence="23">Lysosomal dipeptide uniporter that selectively exports lysine, arginine or histidine-containing dipeptides with a net positive charge from the lysosome lumen into the cytosol. Could play a role in a specific type of protein O-glycosylation indirectly regulating macrophages migration and tissue invasion. Also essential for liver homeostasis.</text>
</comment>
<comment type="catalytic activity">
    <reaction evidence="11">
        <text>L-alpha-aminoacyl-L-histidine(out) = L-alpha-aminoacyl-L-histidine(in)</text>
        <dbReference type="Rhea" id="RHEA:79375"/>
        <dbReference type="ChEBI" id="CHEBI:229967"/>
    </reaction>
</comment>
<evidence type="ECO:0000256" key="7">
    <source>
        <dbReference type="ARBA" id="ARBA00023228"/>
    </source>
</evidence>
<feature type="domain" description="Major facilitator superfamily (MFS) profile" evidence="26">
    <location>
        <begin position="17"/>
        <end position="425"/>
    </location>
</feature>
<dbReference type="GO" id="GO:0005765">
    <property type="term" value="C:lysosomal membrane"/>
    <property type="evidence" value="ECO:0007669"/>
    <property type="project" value="UniProtKB-SubCell"/>
</dbReference>
<feature type="transmembrane region" description="Helical" evidence="25">
    <location>
        <begin position="300"/>
        <end position="318"/>
    </location>
</feature>
<evidence type="ECO:0000256" key="23">
    <source>
        <dbReference type="ARBA" id="ARBA00045709"/>
    </source>
</evidence>
<comment type="catalytic activity">
    <reaction evidence="9">
        <text>L-histidyl-glycine(out) = L-histidyl-glycine(in)</text>
        <dbReference type="Rhea" id="RHEA:79395"/>
        <dbReference type="ChEBI" id="CHEBI:229957"/>
    </reaction>
</comment>
<evidence type="ECO:0000256" key="24">
    <source>
        <dbReference type="ARBA" id="ARBA00046376"/>
    </source>
</evidence>
<evidence type="ECO:0000313" key="28">
    <source>
        <dbReference type="Proteomes" id="UP000001625"/>
    </source>
</evidence>
<evidence type="ECO:0000256" key="25">
    <source>
        <dbReference type="SAM" id="Phobius"/>
    </source>
</evidence>
<evidence type="ECO:0000256" key="9">
    <source>
        <dbReference type="ARBA" id="ARBA00044878"/>
    </source>
</evidence>
<dbReference type="InterPro" id="IPR052187">
    <property type="entry name" value="MFSD1"/>
</dbReference>
<feature type="transmembrane region" description="Helical" evidence="25">
    <location>
        <begin position="324"/>
        <end position="346"/>
    </location>
</feature>
<proteinExistence type="inferred from homology"/>
<evidence type="ECO:0000256" key="11">
    <source>
        <dbReference type="ARBA" id="ARBA00044884"/>
    </source>
</evidence>
<evidence type="ECO:0000256" key="8">
    <source>
        <dbReference type="ARBA" id="ARBA00044876"/>
    </source>
</evidence>
<dbReference type="GO" id="GO:0022857">
    <property type="term" value="F:transmembrane transporter activity"/>
    <property type="evidence" value="ECO:0007669"/>
    <property type="project" value="InterPro"/>
</dbReference>
<evidence type="ECO:0000259" key="26">
    <source>
        <dbReference type="PROSITE" id="PS50850"/>
    </source>
</evidence>
<feature type="transmembrane region" description="Helical" evidence="25">
    <location>
        <begin position="12"/>
        <end position="34"/>
    </location>
</feature>
<feature type="transmembrane region" description="Helical" evidence="25">
    <location>
        <begin position="83"/>
        <end position="101"/>
    </location>
</feature>
<evidence type="ECO:0000256" key="21">
    <source>
        <dbReference type="ARBA" id="ARBA00044985"/>
    </source>
</evidence>
<protein>
    <recommendedName>
        <fullName evidence="21">Lysosomal dipeptide transporter MFSD1</fullName>
    </recommendedName>
    <alternativeName>
        <fullName evidence="22">Major facilitator superfamily domain-containing protein 1</fullName>
    </alternativeName>
</protein>
<dbReference type="RefSeq" id="WP_013029382.1">
    <property type="nucleotide sequence ID" value="NC_013959.1"/>
</dbReference>
<dbReference type="Proteomes" id="UP000001625">
    <property type="component" value="Chromosome"/>
</dbReference>
<dbReference type="SUPFAM" id="SSF103473">
    <property type="entry name" value="MFS general substrate transporter"/>
    <property type="match status" value="1"/>
</dbReference>
<comment type="catalytic activity">
    <reaction evidence="15">
        <text>L-arginyl-L-alpha-amino acid(out) = L-arginyl-L-alpha-amino acid(in)</text>
        <dbReference type="Rhea" id="RHEA:79371"/>
        <dbReference type="ChEBI" id="CHEBI:84315"/>
    </reaction>
</comment>
<evidence type="ECO:0000256" key="16">
    <source>
        <dbReference type="ARBA" id="ARBA00044900"/>
    </source>
</evidence>
<feature type="transmembrane region" description="Helical" evidence="25">
    <location>
        <begin position="358"/>
        <end position="382"/>
    </location>
</feature>
<evidence type="ECO:0000256" key="1">
    <source>
        <dbReference type="ARBA" id="ARBA00004155"/>
    </source>
</evidence>
<comment type="catalytic activity">
    <reaction evidence="17">
        <text>L-arginyl-glycine(out) = L-arginyl-glycine(in)</text>
        <dbReference type="Rhea" id="RHEA:79391"/>
        <dbReference type="ChEBI" id="CHEBI:229955"/>
    </reaction>
</comment>
<evidence type="ECO:0000256" key="15">
    <source>
        <dbReference type="ARBA" id="ARBA00044899"/>
    </source>
</evidence>
<keyword evidence="7" id="KW-0458">Lysosome</keyword>
<keyword evidence="4 25" id="KW-0812">Transmembrane</keyword>
<comment type="subunit">
    <text evidence="24">Homodimer. Interacts with lysosomal protein GLMP (via lumenal domain); the interaction starts while both proteins are still in the endoplasmic reticulum and is required for stabilization of MFSD1 in lysosomes but has no direct effect on its targeting to lysosomes or transporter activity.</text>
</comment>
<dbReference type="InterPro" id="IPR005829">
    <property type="entry name" value="Sugar_transporter_CS"/>
</dbReference>
<dbReference type="Pfam" id="PF07690">
    <property type="entry name" value="MFS_1"/>
    <property type="match status" value="1"/>
</dbReference>
<evidence type="ECO:0000256" key="14">
    <source>
        <dbReference type="ARBA" id="ARBA00044898"/>
    </source>
</evidence>
<evidence type="ECO:0000256" key="17">
    <source>
        <dbReference type="ARBA" id="ARBA00044903"/>
    </source>
</evidence>
<evidence type="ECO:0000256" key="4">
    <source>
        <dbReference type="ARBA" id="ARBA00022692"/>
    </source>
</evidence>
<evidence type="ECO:0000256" key="18">
    <source>
        <dbReference type="ARBA" id="ARBA00044912"/>
    </source>
</evidence>
<feature type="transmembrane region" description="Helical" evidence="25">
    <location>
        <begin position="169"/>
        <end position="191"/>
    </location>
</feature>
<sequence length="434" mass="46317">MLNDHQASQLVRLRWTAFAIVGMAYVLSFFHRFAPAAISADLQQSFHASAVELGGLAATYFYVYTVMQIPTGVLVDTMGPRRVVAIGGAIAGAGSLLFGMADTLTVASVGRLLVGLGVSVTFISMLKLNAAWFHDRHFATMTGATILLGNAGSLLAAAPLAWVLGYVSWHTAFEIIGLFSLVLALLAGWLVRNNPGEAGLPSLRELDGKTAHPAHAGHWYDGLLIVLKNRATWPGMWVNMGLAGTLFTFGGLWAVPFLRDVYGMDRVQATNHTSLLLAGFAIGAFFIGTLSDRIGRRKPVMMTGALAYCLCWLPLLLGMSLNGFVGYGLFFVMGLCAPSFTLSWSCSKEVNPPALSGMATSVVNVGGFLGTAILQPLVGWAIDRSHAGMTEGPLGLGDYRAGIAIMLAFATMGLIATLFIRETYCRNVDQARSE</sequence>
<comment type="catalytic activity">
    <reaction evidence="20">
        <text>L-lysyl-glycine(out) = L-lysyl-glycine(in)</text>
        <dbReference type="Rhea" id="RHEA:79407"/>
        <dbReference type="ChEBI" id="CHEBI:191202"/>
    </reaction>
</comment>
<dbReference type="InterPro" id="IPR020846">
    <property type="entry name" value="MFS_dom"/>
</dbReference>
<evidence type="ECO:0000256" key="3">
    <source>
        <dbReference type="ARBA" id="ARBA00022448"/>
    </source>
</evidence>
<comment type="catalytic activity">
    <reaction evidence="18">
        <text>L-histidyl-L-alpha-amino acid(out) = L-histidyl-L-alpha-amino acid(in)</text>
        <dbReference type="Rhea" id="RHEA:79379"/>
        <dbReference type="ChEBI" id="CHEBI:229964"/>
    </reaction>
</comment>
<dbReference type="InterPro" id="IPR036259">
    <property type="entry name" value="MFS_trans_sf"/>
</dbReference>
<evidence type="ECO:0000256" key="10">
    <source>
        <dbReference type="ARBA" id="ARBA00044881"/>
    </source>
</evidence>
<gene>
    <name evidence="27" type="ordered locus">Slit_1247</name>
</gene>
<evidence type="ECO:0000256" key="13">
    <source>
        <dbReference type="ARBA" id="ARBA00044893"/>
    </source>
</evidence>
<organism evidence="27 28">
    <name type="scientific">Sideroxydans lithotrophicus (strain ES-1)</name>
    <dbReference type="NCBI Taxonomy" id="580332"/>
    <lineage>
        <taxon>Bacteria</taxon>
        <taxon>Pseudomonadati</taxon>
        <taxon>Pseudomonadota</taxon>
        <taxon>Betaproteobacteria</taxon>
        <taxon>Nitrosomonadales</taxon>
        <taxon>Gallionellaceae</taxon>
        <taxon>Sideroxydans</taxon>
    </lineage>
</organism>
<keyword evidence="6 25" id="KW-0472">Membrane</keyword>
<dbReference type="InterPro" id="IPR005828">
    <property type="entry name" value="MFS_sugar_transport-like"/>
</dbReference>
<dbReference type="KEGG" id="slt:Slit_1247"/>
<feature type="transmembrane region" description="Helical" evidence="25">
    <location>
        <begin position="402"/>
        <end position="420"/>
    </location>
</feature>
<evidence type="ECO:0000256" key="2">
    <source>
        <dbReference type="ARBA" id="ARBA00008335"/>
    </source>
</evidence>
<comment type="subcellular location">
    <subcellularLocation>
        <location evidence="1">Lysosome membrane</location>
        <topology evidence="1">Multi-pass membrane protein</topology>
    </subcellularLocation>
</comment>
<dbReference type="PROSITE" id="PS00216">
    <property type="entry name" value="SUGAR_TRANSPORT_1"/>
    <property type="match status" value="1"/>
</dbReference>
<comment type="catalytic activity">
    <reaction evidence="10">
        <text>L-alpha-aminoacyl-L-arginine(out) = L-alpha-aminoacyl-L-arginine(in)</text>
        <dbReference type="Rhea" id="RHEA:79367"/>
        <dbReference type="ChEBI" id="CHEBI:229968"/>
    </reaction>
</comment>
<reference evidence="27 28" key="1">
    <citation type="submission" date="2010-03" db="EMBL/GenBank/DDBJ databases">
        <title>Complete sequence of Sideroxydans lithotrophicus ES-1.</title>
        <authorList>
            <consortium name="US DOE Joint Genome Institute"/>
            <person name="Lucas S."/>
            <person name="Copeland A."/>
            <person name="Lapidus A."/>
            <person name="Cheng J.-F."/>
            <person name="Bruce D."/>
            <person name="Goodwin L."/>
            <person name="Pitluck S."/>
            <person name="Munk A.C."/>
            <person name="Detter J.C."/>
            <person name="Han C."/>
            <person name="Tapia R."/>
            <person name="Larimer F."/>
            <person name="Land M."/>
            <person name="Hauser L."/>
            <person name="Kyrpides N."/>
            <person name="Ivanova N."/>
            <person name="Emerson D."/>
            <person name="Woyke T."/>
        </authorList>
    </citation>
    <scope>NUCLEOTIDE SEQUENCE [LARGE SCALE GENOMIC DNA]</scope>
    <source>
        <strain evidence="27 28">ES-1</strain>
    </source>
</reference>
<evidence type="ECO:0000256" key="5">
    <source>
        <dbReference type="ARBA" id="ARBA00022989"/>
    </source>
</evidence>
<dbReference type="PANTHER" id="PTHR23512">
    <property type="entry name" value="MAJOR FACILITATOR SUPERFAMILY DOMAIN-CONTAINING PROTEIN 1"/>
    <property type="match status" value="1"/>
</dbReference>
<dbReference type="Pfam" id="PF00083">
    <property type="entry name" value="Sugar_tr"/>
    <property type="match status" value="1"/>
</dbReference>
<dbReference type="PANTHER" id="PTHR23512:SF3">
    <property type="entry name" value="MAJOR FACILITATOR SUPERFAMILY DOMAIN-CONTAINING PROTEIN 1"/>
    <property type="match status" value="1"/>
</dbReference>
<feature type="transmembrane region" description="Helical" evidence="25">
    <location>
        <begin position="237"/>
        <end position="257"/>
    </location>
</feature>
<dbReference type="EMBL" id="CP001965">
    <property type="protein sequence ID" value="ADE11484.1"/>
    <property type="molecule type" value="Genomic_DNA"/>
</dbReference>
<comment type="catalytic activity">
    <reaction evidence="12">
        <text>L-lysyl-L-alpha-amino acid(out) = L-lysyl-L-alpha-amino acid(in)</text>
        <dbReference type="Rhea" id="RHEA:79387"/>
        <dbReference type="ChEBI" id="CHEBI:229965"/>
    </reaction>
</comment>
<comment type="similarity">
    <text evidence="2">Belongs to the major facilitator superfamily.</text>
</comment>
<dbReference type="OrthoDB" id="5291895at2"/>
<dbReference type="InterPro" id="IPR011701">
    <property type="entry name" value="MFS"/>
</dbReference>
<dbReference type="HOGENOM" id="CLU_001265_62_1_4"/>
<keyword evidence="5 25" id="KW-1133">Transmembrane helix</keyword>
<comment type="catalytic activity">
    <reaction evidence="13">
        <text>L-alpha-aminoacyl-L-lysine(out) = L-alpha-aminoacyl-L-lysine(in)</text>
        <dbReference type="Rhea" id="RHEA:79383"/>
        <dbReference type="ChEBI" id="CHEBI:229966"/>
    </reaction>
</comment>
<feature type="transmembrane region" description="Helical" evidence="25">
    <location>
        <begin position="107"/>
        <end position="126"/>
    </location>
</feature>
<feature type="transmembrane region" description="Helical" evidence="25">
    <location>
        <begin position="138"/>
        <end position="163"/>
    </location>
</feature>
<comment type="catalytic activity">
    <reaction evidence="14">
        <text>L-aspartyl-L-lysine(out) = L-aspartyl-L-lysine(in)</text>
        <dbReference type="Rhea" id="RHEA:79411"/>
        <dbReference type="ChEBI" id="CHEBI:229953"/>
    </reaction>
</comment>
<dbReference type="Gene3D" id="1.20.1250.20">
    <property type="entry name" value="MFS general substrate transporter like domains"/>
    <property type="match status" value="2"/>
</dbReference>
<comment type="catalytic activity">
    <reaction evidence="19">
        <text>L-alanyl-L-lysine(out) = L-alanyl-L-lysine(in)</text>
        <dbReference type="Rhea" id="RHEA:79415"/>
        <dbReference type="ChEBI" id="CHEBI:192470"/>
    </reaction>
</comment>
<dbReference type="PROSITE" id="PS50850">
    <property type="entry name" value="MFS"/>
    <property type="match status" value="1"/>
</dbReference>
<evidence type="ECO:0000256" key="22">
    <source>
        <dbReference type="ARBA" id="ARBA00045018"/>
    </source>
</evidence>
<feature type="transmembrane region" description="Helical" evidence="25">
    <location>
        <begin position="269"/>
        <end position="288"/>
    </location>
</feature>